<dbReference type="EMBL" id="FZQP02000460">
    <property type="protein sequence ID" value="VVC89131.1"/>
    <property type="molecule type" value="Genomic_DNA"/>
</dbReference>
<evidence type="ECO:0000256" key="1">
    <source>
        <dbReference type="SAM" id="MobiDB-lite"/>
    </source>
</evidence>
<evidence type="ECO:0000313" key="3">
    <source>
        <dbReference type="Proteomes" id="UP000324832"/>
    </source>
</evidence>
<sequence length="163" mass="18380">MGKHTEGAGGPPDVKRDSQISKSCLREQSELRRSVPRSHFEPQQLEELLAKRKVDECPDKHPRGVYAGCAARGAPGSSQPMGGRWRVSSRTHWSRGGLIIRFRVGRARGPRRQKLSLSFDSICNRYNSIYSLIQLCGCELSRLSQRHAPRAALLLFSRYFGLF</sequence>
<proteinExistence type="predicted"/>
<evidence type="ECO:0000313" key="2">
    <source>
        <dbReference type="EMBL" id="VVC89131.1"/>
    </source>
</evidence>
<feature type="compositionally biased region" description="Basic and acidic residues" evidence="1">
    <location>
        <begin position="13"/>
        <end position="33"/>
    </location>
</feature>
<name>A0A5E4PUM1_9NEOP</name>
<dbReference type="AlphaFoldDB" id="A0A5E4PUM1"/>
<organism evidence="2 3">
    <name type="scientific">Leptidea sinapis</name>
    <dbReference type="NCBI Taxonomy" id="189913"/>
    <lineage>
        <taxon>Eukaryota</taxon>
        <taxon>Metazoa</taxon>
        <taxon>Ecdysozoa</taxon>
        <taxon>Arthropoda</taxon>
        <taxon>Hexapoda</taxon>
        <taxon>Insecta</taxon>
        <taxon>Pterygota</taxon>
        <taxon>Neoptera</taxon>
        <taxon>Endopterygota</taxon>
        <taxon>Lepidoptera</taxon>
        <taxon>Glossata</taxon>
        <taxon>Ditrysia</taxon>
        <taxon>Papilionoidea</taxon>
        <taxon>Pieridae</taxon>
        <taxon>Dismorphiinae</taxon>
        <taxon>Leptidea</taxon>
    </lineage>
</organism>
<accession>A0A5E4PUM1</accession>
<gene>
    <name evidence="2" type="ORF">LSINAPIS_LOCUS2336</name>
</gene>
<protein>
    <submittedName>
        <fullName evidence="2">Uncharacterized protein</fullName>
    </submittedName>
</protein>
<keyword evidence="3" id="KW-1185">Reference proteome</keyword>
<dbReference type="Proteomes" id="UP000324832">
    <property type="component" value="Unassembled WGS sequence"/>
</dbReference>
<reference evidence="2 3" key="1">
    <citation type="submission" date="2017-07" db="EMBL/GenBank/DDBJ databases">
        <authorList>
            <person name="Talla V."/>
            <person name="Backstrom N."/>
        </authorList>
    </citation>
    <scope>NUCLEOTIDE SEQUENCE [LARGE SCALE GENOMIC DNA]</scope>
</reference>
<feature type="region of interest" description="Disordered" evidence="1">
    <location>
        <begin position="1"/>
        <end position="43"/>
    </location>
</feature>